<dbReference type="InterPro" id="IPR009272">
    <property type="entry name" value="DUF929"/>
</dbReference>
<evidence type="ECO:0000313" key="1">
    <source>
        <dbReference type="EMBL" id="QGR18715.1"/>
    </source>
</evidence>
<dbReference type="KEGG" id="sazo:D1868_01005"/>
<sequence length="86" mass="9115">MLTGLLVLVIIIGGVLVLSHFSNNISSSLTLASKLSLLQNTIPAGTFVKVNDQDYAPPGKVIVVVQSWYGCPVGAAASWAIYNVIW</sequence>
<gene>
    <name evidence="1" type="ORF">D1868_01005</name>
</gene>
<organism evidence="1 2">
    <name type="scientific">Stygiolobus azoricus</name>
    <dbReference type="NCBI Taxonomy" id="41675"/>
    <lineage>
        <taxon>Archaea</taxon>
        <taxon>Thermoproteota</taxon>
        <taxon>Thermoprotei</taxon>
        <taxon>Sulfolobales</taxon>
        <taxon>Sulfolobaceae</taxon>
        <taxon>Stygiolobus</taxon>
    </lineage>
</organism>
<accession>A0A650CM05</accession>
<dbReference type="Pfam" id="PF06053">
    <property type="entry name" value="DUF929"/>
    <property type="match status" value="1"/>
</dbReference>
<reference evidence="1 2" key="1">
    <citation type="submission" date="2019-10" db="EMBL/GenBank/DDBJ databases">
        <title>Genome Sequences from Six Type Strain Members of the Archaeal Family Sulfolobaceae: Acidianus ambivalens, Acidianus infernus, Metallosphaera prunae, Stygiolobus azoricus, Sulfolobus metallicus, and Sulfurisphaera ohwakuensis.</title>
        <authorList>
            <person name="Counts J.A."/>
            <person name="Kelly R.M."/>
        </authorList>
    </citation>
    <scope>NUCLEOTIDE SEQUENCE [LARGE SCALE GENOMIC DNA]</scope>
    <source>
        <strain evidence="1 2">FC6</strain>
    </source>
</reference>
<evidence type="ECO:0000313" key="2">
    <source>
        <dbReference type="Proteomes" id="UP000423396"/>
    </source>
</evidence>
<keyword evidence="2" id="KW-1185">Reference proteome</keyword>
<dbReference type="Proteomes" id="UP000423396">
    <property type="component" value="Chromosome"/>
</dbReference>
<protein>
    <submittedName>
        <fullName evidence="1">DUF929 domain-containing protein</fullName>
    </submittedName>
</protein>
<dbReference type="EMBL" id="CP045483">
    <property type="protein sequence ID" value="QGR18715.1"/>
    <property type="molecule type" value="Genomic_DNA"/>
</dbReference>
<name>A0A650CM05_9CREN</name>
<proteinExistence type="predicted"/>
<dbReference type="AlphaFoldDB" id="A0A650CM05"/>